<evidence type="ECO:0000256" key="5">
    <source>
        <dbReference type="ARBA" id="ARBA00022989"/>
    </source>
</evidence>
<evidence type="ECO:0000256" key="7">
    <source>
        <dbReference type="RuleBase" id="RU367016"/>
    </source>
</evidence>
<dbReference type="Pfam" id="PF09335">
    <property type="entry name" value="VTT_dom"/>
    <property type="match status" value="1"/>
</dbReference>
<reference evidence="9 10" key="1">
    <citation type="submission" date="2019-03" db="EMBL/GenBank/DDBJ databases">
        <title>Genomic Encyclopedia of Type Strains, Phase IV (KMG-IV): sequencing the most valuable type-strain genomes for metagenomic binning, comparative biology and taxonomic classification.</title>
        <authorList>
            <person name="Goeker M."/>
        </authorList>
    </citation>
    <scope>NUCLEOTIDE SEQUENCE [LARGE SCALE GENOMIC DNA]</scope>
    <source>
        <strain evidence="9 10">DSM 45934</strain>
    </source>
</reference>
<feature type="transmembrane region" description="Helical" evidence="7">
    <location>
        <begin position="182"/>
        <end position="200"/>
    </location>
</feature>
<dbReference type="GO" id="GO:0005886">
    <property type="term" value="C:plasma membrane"/>
    <property type="evidence" value="ECO:0007669"/>
    <property type="project" value="UniProtKB-SubCell"/>
</dbReference>
<evidence type="ECO:0000313" key="9">
    <source>
        <dbReference type="EMBL" id="TCO64856.1"/>
    </source>
</evidence>
<evidence type="ECO:0000256" key="1">
    <source>
        <dbReference type="ARBA" id="ARBA00004651"/>
    </source>
</evidence>
<evidence type="ECO:0000256" key="4">
    <source>
        <dbReference type="ARBA" id="ARBA00022692"/>
    </source>
</evidence>
<dbReference type="EMBL" id="SLWS01000001">
    <property type="protein sequence ID" value="TCO64856.1"/>
    <property type="molecule type" value="Genomic_DNA"/>
</dbReference>
<proteinExistence type="inferred from homology"/>
<dbReference type="InterPro" id="IPR032816">
    <property type="entry name" value="VTT_dom"/>
</dbReference>
<comment type="subcellular location">
    <subcellularLocation>
        <location evidence="1 7">Cell membrane</location>
        <topology evidence="1 7">Multi-pass membrane protein</topology>
    </subcellularLocation>
</comment>
<evidence type="ECO:0000259" key="8">
    <source>
        <dbReference type="Pfam" id="PF09335"/>
    </source>
</evidence>
<feature type="transmembrane region" description="Helical" evidence="7">
    <location>
        <begin position="120"/>
        <end position="141"/>
    </location>
</feature>
<feature type="transmembrane region" description="Helical" evidence="7">
    <location>
        <begin position="148"/>
        <end position="170"/>
    </location>
</feature>
<feature type="transmembrane region" description="Helical" evidence="7">
    <location>
        <begin position="62"/>
        <end position="84"/>
    </location>
</feature>
<dbReference type="AlphaFoldDB" id="A0A4R2K4V8"/>
<evidence type="ECO:0000256" key="2">
    <source>
        <dbReference type="ARBA" id="ARBA00010792"/>
    </source>
</evidence>
<keyword evidence="3 7" id="KW-1003">Cell membrane</keyword>
<sequence>MSILPQWLDATYLLDALGGYLFVAICLIVFAECGLLVGFFLPGDSLLFVGGLAVARGSISEPLWLVAVVLTVCAFAGNASGYWIGRAVGPKLFNKRDSKLFKREYVDKTHEFFEKYGPRAIILARFVPIVRTFITAFAGVGKMDPKRYFTYSAIGGVLWAAGIVVLGFYLGQVEFVAKHIELILVLVVLLSVIPIVFEFVKARREKKAAAATAAETTQVIERIER</sequence>
<keyword evidence="4 7" id="KW-0812">Transmembrane</keyword>
<name>A0A4R2K4V8_9PSEU</name>
<evidence type="ECO:0000256" key="3">
    <source>
        <dbReference type="ARBA" id="ARBA00022475"/>
    </source>
</evidence>
<accession>A0A4R2K4V8</accession>
<comment type="caution">
    <text evidence="9">The sequence shown here is derived from an EMBL/GenBank/DDBJ whole genome shotgun (WGS) entry which is preliminary data.</text>
</comment>
<keyword evidence="10" id="KW-1185">Reference proteome</keyword>
<evidence type="ECO:0000256" key="6">
    <source>
        <dbReference type="ARBA" id="ARBA00023136"/>
    </source>
</evidence>
<evidence type="ECO:0000313" key="10">
    <source>
        <dbReference type="Proteomes" id="UP000295680"/>
    </source>
</evidence>
<keyword evidence="6 7" id="KW-0472">Membrane</keyword>
<dbReference type="PANTHER" id="PTHR30353">
    <property type="entry name" value="INNER MEMBRANE PROTEIN DEDA-RELATED"/>
    <property type="match status" value="1"/>
</dbReference>
<dbReference type="PANTHER" id="PTHR30353:SF0">
    <property type="entry name" value="TRANSMEMBRANE PROTEIN"/>
    <property type="match status" value="1"/>
</dbReference>
<keyword evidence="5 7" id="KW-1133">Transmembrane helix</keyword>
<comment type="similarity">
    <text evidence="2 7">Belongs to the DedA family.</text>
</comment>
<organism evidence="9 10">
    <name type="scientific">Actinocrispum wychmicini</name>
    <dbReference type="NCBI Taxonomy" id="1213861"/>
    <lineage>
        <taxon>Bacteria</taxon>
        <taxon>Bacillati</taxon>
        <taxon>Actinomycetota</taxon>
        <taxon>Actinomycetes</taxon>
        <taxon>Pseudonocardiales</taxon>
        <taxon>Pseudonocardiaceae</taxon>
        <taxon>Actinocrispum</taxon>
    </lineage>
</organism>
<dbReference type="Proteomes" id="UP000295680">
    <property type="component" value="Unassembled WGS sequence"/>
</dbReference>
<feature type="transmembrane region" description="Helical" evidence="7">
    <location>
        <begin position="20"/>
        <end position="41"/>
    </location>
</feature>
<protein>
    <submittedName>
        <fullName evidence="9">Membrane-associated protein</fullName>
    </submittedName>
</protein>
<dbReference type="InterPro" id="IPR032818">
    <property type="entry name" value="DedA-like"/>
</dbReference>
<dbReference type="RefSeq" id="WP_132112935.1">
    <property type="nucleotide sequence ID" value="NZ_SLWS01000001.1"/>
</dbReference>
<feature type="domain" description="VTT" evidence="8">
    <location>
        <begin position="41"/>
        <end position="167"/>
    </location>
</feature>
<dbReference type="OrthoDB" id="9813426at2"/>
<gene>
    <name evidence="9" type="ORF">EV192_101640</name>
</gene>